<evidence type="ECO:0000313" key="2">
    <source>
        <dbReference type="Proteomes" id="UP000070134"/>
    </source>
</evidence>
<dbReference type="KEGG" id="satk:SA2016_2057"/>
<dbReference type="AlphaFoldDB" id="A0A126ZZW7"/>
<gene>
    <name evidence="1" type="ORF">SA2016_2057</name>
</gene>
<proteinExistence type="predicted"/>
<keyword evidence="2" id="KW-1185">Reference proteome</keyword>
<reference evidence="1 2" key="1">
    <citation type="submission" date="2016-02" db="EMBL/GenBank/DDBJ databases">
        <title>Complete genome of Sinomonas atrocyanea KCTC 3377.</title>
        <authorList>
            <person name="Kim K.M."/>
        </authorList>
    </citation>
    <scope>NUCLEOTIDE SEQUENCE [LARGE SCALE GENOMIC DNA]</scope>
    <source>
        <strain evidence="1 2">KCTC 3377</strain>
    </source>
</reference>
<protein>
    <submittedName>
        <fullName evidence="1">Uncharacterized protein</fullName>
    </submittedName>
</protein>
<organism evidence="1 2">
    <name type="scientific">Sinomonas atrocyanea</name>
    <dbReference type="NCBI Taxonomy" id="37927"/>
    <lineage>
        <taxon>Bacteria</taxon>
        <taxon>Bacillati</taxon>
        <taxon>Actinomycetota</taxon>
        <taxon>Actinomycetes</taxon>
        <taxon>Micrococcales</taxon>
        <taxon>Micrococcaceae</taxon>
        <taxon>Sinomonas</taxon>
    </lineage>
</organism>
<dbReference type="STRING" id="37927.SA2016_2057"/>
<name>A0A126ZZW7_9MICC</name>
<dbReference type="Proteomes" id="UP000070134">
    <property type="component" value="Chromosome"/>
</dbReference>
<dbReference type="EMBL" id="CP014518">
    <property type="protein sequence ID" value="AMM32729.1"/>
    <property type="molecule type" value="Genomic_DNA"/>
</dbReference>
<evidence type="ECO:0000313" key="1">
    <source>
        <dbReference type="EMBL" id="AMM32729.1"/>
    </source>
</evidence>
<sequence length="254" mass="25725">MGAAVDQFRDEYASGSVVLQVTDTGGAPFTVVRAELDDPRFQDGTVWSGSADLTAGQTLSLPAALAAARCNLGASDTAPSLRVRLADGTDHTVAAADPHAVLPRLHGEQCFAQQAALAVRLRLEDTLGAGSTPSTAVLTLAADAPAEPTGTSAGPTGTPPQGILEAVEGTILLGEDPGRPWPHGVILAPGTRVALAVRPARCDPHAVAEDKVGTLLPVELGVGDATGVVKVAAPPALRAALYRFVARACGWPAG</sequence>
<accession>A0A126ZZW7</accession>
<dbReference type="PATRIC" id="fig|37927.3.peg.2108"/>